<dbReference type="Proteomes" id="UP000256913">
    <property type="component" value="Unassembled WGS sequence"/>
</dbReference>
<evidence type="ECO:0000256" key="4">
    <source>
        <dbReference type="ARBA" id="ARBA00022691"/>
    </source>
</evidence>
<evidence type="ECO:0000259" key="7">
    <source>
        <dbReference type="Pfam" id="PF22654"/>
    </source>
</evidence>
<gene>
    <name evidence="8" type="ORF">DFJ67_2151</name>
</gene>
<dbReference type="PRINTS" id="PR00507">
    <property type="entry name" value="N12N6MTFRASE"/>
</dbReference>
<dbReference type="Gene3D" id="3.40.50.150">
    <property type="entry name" value="Vaccinia Virus protein VP39"/>
    <property type="match status" value="1"/>
</dbReference>
<feature type="domain" description="Type II methyltransferase M.TaqI-like" evidence="6">
    <location>
        <begin position="264"/>
        <end position="446"/>
    </location>
</feature>
<dbReference type="InterPro" id="IPR029063">
    <property type="entry name" value="SAM-dependent_MTases_sf"/>
</dbReference>
<dbReference type="PANTHER" id="PTHR33841">
    <property type="entry name" value="DNA METHYLTRANSFERASE YEEA-RELATED"/>
    <property type="match status" value="1"/>
</dbReference>
<evidence type="ECO:0000256" key="2">
    <source>
        <dbReference type="ARBA" id="ARBA00022603"/>
    </source>
</evidence>
<dbReference type="RefSeq" id="WP_116067748.1">
    <property type="nucleotide sequence ID" value="NZ_BONB01000022.1"/>
</dbReference>
<sequence length="1170" mass="131616">MIALAPLQKQVGLLVEDLRMQVAADEGLSSQLRKEYADARAARRTAATYESWLEDVLDQAAVAWVLGCVFVRFCEDNALMREVWIGGPEEHASVEVALQSRQAYLIAAPTHNDRHWLREAFAHLRGAGATAKIFDEHNPVWRFAISGRAAEVLSDFFRRGAGWLSLRSADLETRFLGDLYQDLSAHARETYALLQTPEFVEEFILDRTFEPAYREFGLANMSVIDPTCGSGHFLLGAFDRLFTRWKEREPATPANVLVDRALRQVTGVDINPAAVAIARFRLMIAGLKASGHRDLATEFPVRVAAGDSLLEWRERSRHQGDLLAPFENRPEYPFWTEDAKQLGDYLNPGQYTVVVGNPPYITVKDRARNEVYRELYSDVCHRQYQLTVPFAKRFFDLAKRADGNGDGAGYVGQITSNGFMKREFGVKLINEYFALQVELTEVIDTSGAYIPGHGTPTVILIGRANKRRRSESIRAVLGVRGEPGQPADPANGLVWAAIVDQIDRPDSESEWISAADLDRSRLASHPWSLSGGGASGVMEILESERNSVLREWNVDIGSGAVTREDNAYMLGAGLLRRRAVPAGQRLPMIEGEVVRDWSIIEPLIGLWPYDADSLEPVAGSSLIELLWPARRILSERVAYGATQLQRGLKWFEYSMFFAGRFRAPLSISFAFVATHNNFVLDRGGKVFSRSAPVIKLPAGATEDEHLRLLGVLNSSTACFWLKQVCQAKTGADNTSGGGNRWSPEPWYSFYEFTGTKLQNFPLPDSFPDVLSREIDLLGQRLMAASPTAVTTSDVPTRRGLDVAEREWQSIRLQMIALQEELDWDVYRRYGLLETALTANEPPDLEFGERAFEIMLARRMQAGVSKTRWFDHHGYSPVTELPAHWSPEYRALVEKRIAVIESDRNIALIERPEYKRRWATEGWDAMRHEALRNWLLDRLEASELWGGAPTPLSIGQLADRVRHDDDFRSVLDLYMQTDQHDLVKSLSKLVADEYVPYLPSQRYKPAGLRKRAEWERTWALQRREDAGEKADIPVPAKYTSADFLKASFWRNRGKLDVPKERFISYPKAGRDGDGTELIGWAGWDHLAQAQALATIYLDRKTQGGWKADRLLPLLAGIAELEPWLHQWHGEPRPGFPGTPAQFFTGLIDTELAALDADRADLATIRGVEVPA</sequence>
<evidence type="ECO:0000259" key="6">
    <source>
        <dbReference type="Pfam" id="PF07669"/>
    </source>
</evidence>
<evidence type="ECO:0000313" key="9">
    <source>
        <dbReference type="Proteomes" id="UP000256913"/>
    </source>
</evidence>
<dbReference type="InterPro" id="IPR011639">
    <property type="entry name" value="MethylTrfase_TaqI-like_dom"/>
</dbReference>
<dbReference type="InterPro" id="IPR002052">
    <property type="entry name" value="DNA_methylase_N6_adenine_CS"/>
</dbReference>
<dbReference type="EC" id="2.1.1.72" evidence="1"/>
<name>A0A3D9ZFW5_9ACTN</name>
<comment type="catalytic activity">
    <reaction evidence="5">
        <text>a 2'-deoxyadenosine in DNA + S-adenosyl-L-methionine = an N(6)-methyl-2'-deoxyadenosine in DNA + S-adenosyl-L-homocysteine + H(+)</text>
        <dbReference type="Rhea" id="RHEA:15197"/>
        <dbReference type="Rhea" id="RHEA-COMP:12418"/>
        <dbReference type="Rhea" id="RHEA-COMP:12419"/>
        <dbReference type="ChEBI" id="CHEBI:15378"/>
        <dbReference type="ChEBI" id="CHEBI:57856"/>
        <dbReference type="ChEBI" id="CHEBI:59789"/>
        <dbReference type="ChEBI" id="CHEBI:90615"/>
        <dbReference type="ChEBI" id="CHEBI:90616"/>
        <dbReference type="EC" id="2.1.1.72"/>
    </reaction>
</comment>
<dbReference type="PANTHER" id="PTHR33841:SF1">
    <property type="entry name" value="DNA METHYLTRANSFERASE A"/>
    <property type="match status" value="1"/>
</dbReference>
<evidence type="ECO:0000313" key="8">
    <source>
        <dbReference type="EMBL" id="REF96181.1"/>
    </source>
</evidence>
<dbReference type="Pfam" id="PF07669">
    <property type="entry name" value="Eco57I"/>
    <property type="match status" value="1"/>
</dbReference>
<keyword evidence="9" id="KW-1185">Reference proteome</keyword>
<evidence type="ECO:0000256" key="1">
    <source>
        <dbReference type="ARBA" id="ARBA00011900"/>
    </source>
</evidence>
<dbReference type="Pfam" id="PF22654">
    <property type="entry name" value="DUF7008"/>
    <property type="match status" value="1"/>
</dbReference>
<comment type="caution">
    <text evidence="8">The sequence shown here is derived from an EMBL/GenBank/DDBJ whole genome shotgun (WGS) entry which is preliminary data.</text>
</comment>
<dbReference type="SUPFAM" id="SSF53335">
    <property type="entry name" value="S-adenosyl-L-methionine-dependent methyltransferases"/>
    <property type="match status" value="1"/>
</dbReference>
<keyword evidence="3" id="KW-0808">Transferase</keyword>
<dbReference type="InterPro" id="IPR054277">
    <property type="entry name" value="DUF7008"/>
</dbReference>
<dbReference type="GO" id="GO:0003676">
    <property type="term" value="F:nucleic acid binding"/>
    <property type="evidence" value="ECO:0007669"/>
    <property type="project" value="InterPro"/>
</dbReference>
<dbReference type="EMBL" id="QUMQ01000001">
    <property type="protein sequence ID" value="REF96181.1"/>
    <property type="molecule type" value="Genomic_DNA"/>
</dbReference>
<keyword evidence="2 8" id="KW-0489">Methyltransferase</keyword>
<evidence type="ECO:0000256" key="5">
    <source>
        <dbReference type="ARBA" id="ARBA00047942"/>
    </source>
</evidence>
<organism evidence="8 9">
    <name type="scientific">Asanoa ferruginea</name>
    <dbReference type="NCBI Taxonomy" id="53367"/>
    <lineage>
        <taxon>Bacteria</taxon>
        <taxon>Bacillati</taxon>
        <taxon>Actinomycetota</taxon>
        <taxon>Actinomycetes</taxon>
        <taxon>Micromonosporales</taxon>
        <taxon>Micromonosporaceae</taxon>
        <taxon>Asanoa</taxon>
    </lineage>
</organism>
<proteinExistence type="predicted"/>
<dbReference type="OrthoDB" id="4280289at2"/>
<protein>
    <recommendedName>
        <fullName evidence="1">site-specific DNA-methyltransferase (adenine-specific)</fullName>
        <ecNumber evidence="1">2.1.1.72</ecNumber>
    </recommendedName>
</protein>
<dbReference type="GO" id="GO:0009007">
    <property type="term" value="F:site-specific DNA-methyltransferase (adenine-specific) activity"/>
    <property type="evidence" value="ECO:0007669"/>
    <property type="project" value="UniProtKB-EC"/>
</dbReference>
<keyword evidence="4" id="KW-0949">S-adenosyl-L-methionine</keyword>
<dbReference type="GO" id="GO:0032259">
    <property type="term" value="P:methylation"/>
    <property type="evidence" value="ECO:0007669"/>
    <property type="project" value="UniProtKB-KW"/>
</dbReference>
<dbReference type="NCBIfam" id="NF033451">
    <property type="entry name" value="BREX_2_MTaseX"/>
    <property type="match status" value="1"/>
</dbReference>
<dbReference type="AlphaFoldDB" id="A0A3D9ZFW5"/>
<dbReference type="PROSITE" id="PS00092">
    <property type="entry name" value="N6_MTASE"/>
    <property type="match status" value="1"/>
</dbReference>
<feature type="domain" description="DUF7008" evidence="7">
    <location>
        <begin position="814"/>
        <end position="1165"/>
    </location>
</feature>
<accession>A0A3D9ZFW5</accession>
<dbReference type="InterPro" id="IPR050953">
    <property type="entry name" value="N4_N6_ade-DNA_methylase"/>
</dbReference>
<dbReference type="GO" id="GO:0006304">
    <property type="term" value="P:DNA modification"/>
    <property type="evidence" value="ECO:0007669"/>
    <property type="project" value="InterPro"/>
</dbReference>
<evidence type="ECO:0000256" key="3">
    <source>
        <dbReference type="ARBA" id="ARBA00022679"/>
    </source>
</evidence>
<reference evidence="8 9" key="1">
    <citation type="submission" date="2018-08" db="EMBL/GenBank/DDBJ databases">
        <title>Sequencing the genomes of 1000 actinobacteria strains.</title>
        <authorList>
            <person name="Klenk H.-P."/>
        </authorList>
    </citation>
    <scope>NUCLEOTIDE SEQUENCE [LARGE SCALE GENOMIC DNA]</scope>
    <source>
        <strain evidence="8 9">DSM 44099</strain>
    </source>
</reference>